<dbReference type="AlphaFoldDB" id="A0A4Z1T539"/>
<feature type="coiled-coil region" evidence="2">
    <location>
        <begin position="326"/>
        <end position="353"/>
    </location>
</feature>
<accession>A0A4Z1T539</accession>
<evidence type="ECO:0000256" key="2">
    <source>
        <dbReference type="SAM" id="Coils"/>
    </source>
</evidence>
<evidence type="ECO:0000313" key="4">
    <source>
        <dbReference type="EMBL" id="TNJ29123.1"/>
    </source>
</evidence>
<keyword evidence="5" id="KW-1185">Reference proteome</keyword>
<proteinExistence type="predicted"/>
<feature type="region of interest" description="Disordered" evidence="3">
    <location>
        <begin position="661"/>
        <end position="697"/>
    </location>
</feature>
<feature type="coiled-coil region" evidence="2">
    <location>
        <begin position="978"/>
        <end position="1080"/>
    </location>
</feature>
<feature type="compositionally biased region" description="Polar residues" evidence="3">
    <location>
        <begin position="680"/>
        <end position="690"/>
    </location>
</feature>
<sequence length="1252" mass="138647">MSEPTTGLVPLEGGESTDRGPDLRTEWGGESFTASLTAGLSETQLGMFTSLLQLPASQIPSHAQLIVRYEQLRSLGNDLVGSLRKTWMLLDKHRQKLHEATAEIAALRRAVPGAPPECLSTLPVTDSLQVENFAPNLYDPTAGSSNLRAVSQSNTLQETPDMFRFLGELRTLNTVARANVPLTIRGPDGSRPPSANGDQSGKRRSPSTPQMRRLSQSSARRSSVDRSSTGSARGSVVHRGSVYNSSTAGIPSIASVTTGPYPAHASVLTNLYKSRTRSASAVRTESSPPKNYTRDRKRIVSADGGKPHRHRGRHISKRGGPFRTVVRVLNRENMSLREENTDLRRRLSEASMSQAGMQPTGLSISMSAFEPQATVHTALPQVVTNTPDSVIRDATLSEFHVQESVAKPIREPSPERAVCTPSSMYCQAPKGIWEQRQKDIPPRHAGVLAPPGLETSLDEFCVHDLTSGTSRSSSTTSAGSQAKEHAEIPVSDCITKPMTVTDNAGALAPLPSAQEGQKRAPVYEYTDTFTESVEARVIEFRDEALRRKATLGADRPVPDGEQLETLLREKAELLQTVTTLQKRLQERTQTDLVVPRETVETVLRDLVASNAVHEIPASVAEFISLDGLEPLLTSFIEEAVQTEALRMVAFSDGKLRESSFLTEHATPPATDFTSRDSSHLEYNTASSSDRSLGLLPTRRSESASRTAFLAAPIATATISVATDAILMEPVGTLTDEPSPDPVVERELREQIILLESQLYAATTTSDRQKLETEHLERQLAAVRDEYDKLYAYAQAQNATHGRMSDANLEVLRLQNELVSLQTQHDEALKRALAGDEAVTISQQLRQDNWRLKAESAKLQKELTRAIEELREFKRKTSVILKEHLRTAVDPALYAEVKERAERVELELTKLTHAKEAAEKALRSLEELKNKEVMELVASNVSLQRQVRDLTLMIDALKTTREERHTAASKCDETRNRLVEEYRGQIAKYEALVGHLRREIAQNEAHIHTLTVAAEDRANAVLHAEQARAELKSLREELERRVEQQEARTTPEPNVQMILENAALRQRVSKLEEQVQNDQNAGTAEELKHLREMLEGVEVPPQYGISVAKYIAALQRDALTLRDELLKAQLRADELRAGQEAYAKELDLLARTGLRVVVRDVNGLVLNQLEQHMEINAAYQEVIDELSRTIQLLASGSEVITFAQGISLQDYLRATTRCQTLEAEARARRVELEKLHAELHSARKANADILRLA</sequence>
<dbReference type="Proteomes" id="UP000315496">
    <property type="component" value="Chromosome 2"/>
</dbReference>
<feature type="region of interest" description="Disordered" evidence="3">
    <location>
        <begin position="466"/>
        <end position="487"/>
    </location>
</feature>
<feature type="coiled-coil region" evidence="2">
    <location>
        <begin position="765"/>
        <end position="934"/>
    </location>
</feature>
<dbReference type="EMBL" id="VDLU01000002">
    <property type="protein sequence ID" value="TNJ29123.1"/>
    <property type="molecule type" value="Genomic_DNA"/>
</dbReference>
<feature type="region of interest" description="Disordered" evidence="3">
    <location>
        <begin position="180"/>
        <end position="250"/>
    </location>
</feature>
<feature type="region of interest" description="Disordered" evidence="3">
    <location>
        <begin position="275"/>
        <end position="317"/>
    </location>
</feature>
<feature type="compositionally biased region" description="Basic residues" evidence="3">
    <location>
        <begin position="307"/>
        <end position="317"/>
    </location>
</feature>
<feature type="compositionally biased region" description="Low complexity" evidence="3">
    <location>
        <begin position="466"/>
        <end position="480"/>
    </location>
</feature>
<dbReference type="OrthoDB" id="10258056at2759"/>
<feature type="compositionally biased region" description="Polar residues" evidence="3">
    <location>
        <begin position="275"/>
        <end position="290"/>
    </location>
</feature>
<dbReference type="PANTHER" id="PTHR32083">
    <property type="entry name" value="CILIA AND FLAGELLA-ASSOCIATED PROTEIN 58-RELATED"/>
    <property type="match status" value="1"/>
</dbReference>
<evidence type="ECO:0000256" key="1">
    <source>
        <dbReference type="ARBA" id="ARBA00023054"/>
    </source>
</evidence>
<gene>
    <name evidence="4" type="ORF">GMRT_11776</name>
</gene>
<dbReference type="VEuPathDB" id="GiardiaDB:GMRT_11776"/>
<evidence type="ECO:0000313" key="5">
    <source>
        <dbReference type="Proteomes" id="UP000315496"/>
    </source>
</evidence>
<reference evidence="4 5" key="1">
    <citation type="submission" date="2019-05" db="EMBL/GenBank/DDBJ databases">
        <title>The compact genome of Giardia muris reveals important steps in the evolution of intestinal protozoan parasites.</title>
        <authorList>
            <person name="Xu F."/>
            <person name="Jimenez-Gonzalez A."/>
            <person name="Einarsson E."/>
            <person name="Astvaldsson A."/>
            <person name="Peirasmaki D."/>
            <person name="Eckmann L."/>
            <person name="Andersson J.O."/>
            <person name="Svard S.G."/>
            <person name="Jerlstrom-Hultqvist J."/>
        </authorList>
    </citation>
    <scope>NUCLEOTIDE SEQUENCE [LARGE SCALE GENOMIC DNA]</scope>
    <source>
        <strain evidence="4 5">Roberts-Thomson</strain>
    </source>
</reference>
<comment type="caution">
    <text evidence="4">The sequence shown here is derived from an EMBL/GenBank/DDBJ whole genome shotgun (WGS) entry which is preliminary data.</text>
</comment>
<organism evidence="4 5">
    <name type="scientific">Giardia muris</name>
    <dbReference type="NCBI Taxonomy" id="5742"/>
    <lineage>
        <taxon>Eukaryota</taxon>
        <taxon>Metamonada</taxon>
        <taxon>Diplomonadida</taxon>
        <taxon>Hexamitidae</taxon>
        <taxon>Giardiinae</taxon>
        <taxon>Giardia</taxon>
    </lineage>
</organism>
<feature type="compositionally biased region" description="Low complexity" evidence="3">
    <location>
        <begin position="212"/>
        <end position="228"/>
    </location>
</feature>
<dbReference type="GO" id="GO:0005856">
    <property type="term" value="C:cytoskeleton"/>
    <property type="evidence" value="ECO:0007669"/>
    <property type="project" value="TreeGrafter"/>
</dbReference>
<feature type="region of interest" description="Disordered" evidence="3">
    <location>
        <begin position="1"/>
        <end position="21"/>
    </location>
</feature>
<keyword evidence="1 2" id="KW-0175">Coiled coil</keyword>
<name>A0A4Z1T539_GIAMU</name>
<protein>
    <submittedName>
        <fullName evidence="4">Putative Spindle pole protein</fullName>
    </submittedName>
</protein>
<dbReference type="PANTHER" id="PTHR32083:SF48">
    <property type="entry name" value="TRANS-GOLGI NETWORK-LOCALIZED SYP41-INTERACTING PROTEIN 1"/>
    <property type="match status" value="1"/>
</dbReference>
<evidence type="ECO:0000256" key="3">
    <source>
        <dbReference type="SAM" id="MobiDB-lite"/>
    </source>
</evidence>